<organism evidence="2 3">
    <name type="scientific">Trichomalopsis sarcophagae</name>
    <dbReference type="NCBI Taxonomy" id="543379"/>
    <lineage>
        <taxon>Eukaryota</taxon>
        <taxon>Metazoa</taxon>
        <taxon>Ecdysozoa</taxon>
        <taxon>Arthropoda</taxon>
        <taxon>Hexapoda</taxon>
        <taxon>Insecta</taxon>
        <taxon>Pterygota</taxon>
        <taxon>Neoptera</taxon>
        <taxon>Endopterygota</taxon>
        <taxon>Hymenoptera</taxon>
        <taxon>Apocrita</taxon>
        <taxon>Proctotrupomorpha</taxon>
        <taxon>Chalcidoidea</taxon>
        <taxon>Pteromalidae</taxon>
        <taxon>Pteromalinae</taxon>
        <taxon>Trichomalopsis</taxon>
    </lineage>
</organism>
<name>A0A232EJL9_9HYME</name>
<accession>A0A232EJL9</accession>
<evidence type="ECO:0000313" key="2">
    <source>
        <dbReference type="EMBL" id="OXU18544.1"/>
    </source>
</evidence>
<evidence type="ECO:0000256" key="1">
    <source>
        <dbReference type="SAM" id="MobiDB-lite"/>
    </source>
</evidence>
<gene>
    <name evidence="2" type="ORF">TSAR_007739</name>
</gene>
<sequence>MRQQQQRQLTGDESAQQWLGAAAPQGIKGASSSSSASCTRPNSNGTEQYGALFKIKLRHLDHRQKIIKLDFIVTNISTKVEESYRISAILGPIQEFSYYKKIIKKD</sequence>
<evidence type="ECO:0000313" key="3">
    <source>
        <dbReference type="Proteomes" id="UP000215335"/>
    </source>
</evidence>
<comment type="caution">
    <text evidence="2">The sequence shown here is derived from an EMBL/GenBank/DDBJ whole genome shotgun (WGS) entry which is preliminary data.</text>
</comment>
<keyword evidence="3" id="KW-1185">Reference proteome</keyword>
<protein>
    <submittedName>
        <fullName evidence="2">Uncharacterized protein</fullName>
    </submittedName>
</protein>
<feature type="region of interest" description="Disordered" evidence="1">
    <location>
        <begin position="22"/>
        <end position="45"/>
    </location>
</feature>
<dbReference type="Proteomes" id="UP000215335">
    <property type="component" value="Unassembled WGS sequence"/>
</dbReference>
<dbReference type="EMBL" id="NNAY01003977">
    <property type="protein sequence ID" value="OXU18544.1"/>
    <property type="molecule type" value="Genomic_DNA"/>
</dbReference>
<dbReference type="AlphaFoldDB" id="A0A232EJL9"/>
<proteinExistence type="predicted"/>
<reference evidence="2 3" key="1">
    <citation type="journal article" date="2017" name="Curr. Biol.">
        <title>The Evolution of Venom by Co-option of Single-Copy Genes.</title>
        <authorList>
            <person name="Martinson E.O."/>
            <person name="Mrinalini"/>
            <person name="Kelkar Y.D."/>
            <person name="Chang C.H."/>
            <person name="Werren J.H."/>
        </authorList>
    </citation>
    <scope>NUCLEOTIDE SEQUENCE [LARGE SCALE GENOMIC DNA]</scope>
    <source>
        <strain evidence="2 3">Alberta</strain>
        <tissue evidence="2">Whole body</tissue>
    </source>
</reference>